<sequence>MERSQFSCRNGRTVTIAIDEDDDYGASVSDEQGNPLGRLVFRLIEDGECLKLVWAYLDHSDRAWCRQGLGREILRRVKELSGLPVTASDNDGHTQDDGSHLTGDAPAFVARMREEGLIAPGAYDRHDEEEVDW</sequence>
<reference evidence="2 3" key="1">
    <citation type="journal article" date="2019" name="Microorganisms">
        <title>Genome Insights into the Novel Species Microvirga brassicacearum, a Rapeseed Endophyte with Biotechnological Potential.</title>
        <authorList>
            <person name="Jimenez-Gomez A."/>
            <person name="Saati-Santamaria Z."/>
            <person name="Igual J.M."/>
            <person name="Rivas R."/>
            <person name="Mateos P.F."/>
            <person name="Garcia-Fraile P."/>
        </authorList>
    </citation>
    <scope>NUCLEOTIDE SEQUENCE [LARGE SCALE GENOMIC DNA]</scope>
    <source>
        <strain evidence="2 3">CDVBN77</strain>
    </source>
</reference>
<dbReference type="EMBL" id="VCMV01000006">
    <property type="protein sequence ID" value="KAB0268472.1"/>
    <property type="molecule type" value="Genomic_DNA"/>
</dbReference>
<organism evidence="2 3">
    <name type="scientific">Microvirga brassicacearum</name>
    <dbReference type="NCBI Taxonomy" id="2580413"/>
    <lineage>
        <taxon>Bacteria</taxon>
        <taxon>Pseudomonadati</taxon>
        <taxon>Pseudomonadota</taxon>
        <taxon>Alphaproteobacteria</taxon>
        <taxon>Hyphomicrobiales</taxon>
        <taxon>Methylobacteriaceae</taxon>
        <taxon>Microvirga</taxon>
    </lineage>
</organism>
<dbReference type="OrthoDB" id="7594693at2"/>
<feature type="region of interest" description="Disordered" evidence="1">
    <location>
        <begin position="84"/>
        <end position="105"/>
    </location>
</feature>
<evidence type="ECO:0008006" key="4">
    <source>
        <dbReference type="Google" id="ProtNLM"/>
    </source>
</evidence>
<dbReference type="RefSeq" id="WP_150942654.1">
    <property type="nucleotide sequence ID" value="NZ_VCMV01000006.1"/>
</dbReference>
<evidence type="ECO:0000256" key="1">
    <source>
        <dbReference type="SAM" id="MobiDB-lite"/>
    </source>
</evidence>
<evidence type="ECO:0000313" key="2">
    <source>
        <dbReference type="EMBL" id="KAB0268472.1"/>
    </source>
</evidence>
<protein>
    <recommendedName>
        <fullName evidence="4">GNAT family N-acetyltransferase</fullName>
    </recommendedName>
</protein>
<keyword evidence="3" id="KW-1185">Reference proteome</keyword>
<gene>
    <name evidence="2" type="ORF">FEZ63_05625</name>
</gene>
<feature type="compositionally biased region" description="Basic and acidic residues" evidence="1">
    <location>
        <begin position="90"/>
        <end position="99"/>
    </location>
</feature>
<comment type="caution">
    <text evidence="2">The sequence shown here is derived from an EMBL/GenBank/DDBJ whole genome shotgun (WGS) entry which is preliminary data.</text>
</comment>
<dbReference type="AlphaFoldDB" id="A0A5N3PFF3"/>
<accession>A0A5N3PFF3</accession>
<evidence type="ECO:0000313" key="3">
    <source>
        <dbReference type="Proteomes" id="UP000325684"/>
    </source>
</evidence>
<proteinExistence type="predicted"/>
<name>A0A5N3PFF3_9HYPH</name>
<dbReference type="Proteomes" id="UP000325684">
    <property type="component" value="Unassembled WGS sequence"/>
</dbReference>